<feature type="transmembrane region" description="Helical" evidence="5">
    <location>
        <begin position="12"/>
        <end position="35"/>
    </location>
</feature>
<dbReference type="Proteomes" id="UP001500466">
    <property type="component" value="Unassembled WGS sequence"/>
</dbReference>
<protein>
    <recommendedName>
        <fullName evidence="6">Lipopolysaccharide assembly protein A domain-containing protein</fullName>
    </recommendedName>
</protein>
<dbReference type="EMBL" id="BAABHS010000051">
    <property type="protein sequence ID" value="GAA4994052.1"/>
    <property type="molecule type" value="Genomic_DNA"/>
</dbReference>
<evidence type="ECO:0000256" key="2">
    <source>
        <dbReference type="ARBA" id="ARBA00022692"/>
    </source>
</evidence>
<dbReference type="RefSeq" id="WP_345680658.1">
    <property type="nucleotide sequence ID" value="NZ_BAABHS010000051.1"/>
</dbReference>
<evidence type="ECO:0000256" key="1">
    <source>
        <dbReference type="ARBA" id="ARBA00022475"/>
    </source>
</evidence>
<gene>
    <name evidence="7" type="ORF">GCM10023205_78450</name>
</gene>
<keyword evidence="1" id="KW-1003">Cell membrane</keyword>
<evidence type="ECO:0000313" key="7">
    <source>
        <dbReference type="EMBL" id="GAA4994052.1"/>
    </source>
</evidence>
<reference evidence="8" key="1">
    <citation type="journal article" date="2019" name="Int. J. Syst. Evol. Microbiol.">
        <title>The Global Catalogue of Microorganisms (GCM) 10K type strain sequencing project: providing services to taxonomists for standard genome sequencing and annotation.</title>
        <authorList>
            <consortium name="The Broad Institute Genomics Platform"/>
            <consortium name="The Broad Institute Genome Sequencing Center for Infectious Disease"/>
            <person name="Wu L."/>
            <person name="Ma J."/>
        </authorList>
    </citation>
    <scope>NUCLEOTIDE SEQUENCE [LARGE SCALE GENOMIC DNA]</scope>
    <source>
        <strain evidence="8">JCM 17986</strain>
    </source>
</reference>
<dbReference type="InterPro" id="IPR010445">
    <property type="entry name" value="LapA_dom"/>
</dbReference>
<evidence type="ECO:0000313" key="8">
    <source>
        <dbReference type="Proteomes" id="UP001500466"/>
    </source>
</evidence>
<name>A0ABP9IBR6_9ACTN</name>
<feature type="transmembrane region" description="Helical" evidence="5">
    <location>
        <begin position="55"/>
        <end position="73"/>
    </location>
</feature>
<evidence type="ECO:0000256" key="5">
    <source>
        <dbReference type="SAM" id="Phobius"/>
    </source>
</evidence>
<keyword evidence="4 5" id="KW-0472">Membrane</keyword>
<accession>A0ABP9IBR6</accession>
<dbReference type="Pfam" id="PF06305">
    <property type="entry name" value="LapA_dom"/>
    <property type="match status" value="1"/>
</dbReference>
<evidence type="ECO:0000256" key="4">
    <source>
        <dbReference type="ARBA" id="ARBA00023136"/>
    </source>
</evidence>
<evidence type="ECO:0000256" key="3">
    <source>
        <dbReference type="ARBA" id="ARBA00022989"/>
    </source>
</evidence>
<proteinExistence type="predicted"/>
<keyword evidence="3 5" id="KW-1133">Transmembrane helix</keyword>
<comment type="caution">
    <text evidence="7">The sequence shown here is derived from an EMBL/GenBank/DDBJ whole genome shotgun (WGS) entry which is preliminary data.</text>
</comment>
<feature type="domain" description="Lipopolysaccharide assembly protein A" evidence="6">
    <location>
        <begin position="38"/>
        <end position="73"/>
    </location>
</feature>
<sequence length="80" mass="8945">MANTSKSGRSGNFFADISTQTWVTVVVVVLAVWFVLANTKSVSVRFWIPTVEAPMWIVLVGAVLVGAFTGWMLKDRRDRR</sequence>
<organism evidence="7 8">
    <name type="scientific">Yinghuangia aomiensis</name>
    <dbReference type="NCBI Taxonomy" id="676205"/>
    <lineage>
        <taxon>Bacteria</taxon>
        <taxon>Bacillati</taxon>
        <taxon>Actinomycetota</taxon>
        <taxon>Actinomycetes</taxon>
        <taxon>Kitasatosporales</taxon>
        <taxon>Streptomycetaceae</taxon>
        <taxon>Yinghuangia</taxon>
    </lineage>
</organism>
<evidence type="ECO:0000259" key="6">
    <source>
        <dbReference type="Pfam" id="PF06305"/>
    </source>
</evidence>
<keyword evidence="8" id="KW-1185">Reference proteome</keyword>
<keyword evidence="2 5" id="KW-0812">Transmembrane</keyword>